<evidence type="ECO:0000313" key="10">
    <source>
        <dbReference type="Proteomes" id="UP000801492"/>
    </source>
</evidence>
<comment type="similarity">
    <text evidence="1 7">Belongs to the peptidase S10 family.</text>
</comment>
<evidence type="ECO:0000256" key="5">
    <source>
        <dbReference type="ARBA" id="ARBA00022801"/>
    </source>
</evidence>
<evidence type="ECO:0000256" key="3">
    <source>
        <dbReference type="ARBA" id="ARBA00022670"/>
    </source>
</evidence>
<organism evidence="9 10">
    <name type="scientific">Ignelater luminosus</name>
    <name type="common">Cucubano</name>
    <name type="synonym">Pyrophorus luminosus</name>
    <dbReference type="NCBI Taxonomy" id="2038154"/>
    <lineage>
        <taxon>Eukaryota</taxon>
        <taxon>Metazoa</taxon>
        <taxon>Ecdysozoa</taxon>
        <taxon>Arthropoda</taxon>
        <taxon>Hexapoda</taxon>
        <taxon>Insecta</taxon>
        <taxon>Pterygota</taxon>
        <taxon>Neoptera</taxon>
        <taxon>Endopterygota</taxon>
        <taxon>Coleoptera</taxon>
        <taxon>Polyphaga</taxon>
        <taxon>Elateriformia</taxon>
        <taxon>Elateroidea</taxon>
        <taxon>Elateridae</taxon>
        <taxon>Agrypninae</taxon>
        <taxon>Pyrophorini</taxon>
        <taxon>Ignelater</taxon>
    </lineage>
</organism>
<keyword evidence="2 7" id="KW-0121">Carboxypeptidase</keyword>
<sequence>MRTYLILLTIYLYFSIAFAVLYLKRNVNRKLEDQNLGDIGESLLLTLLIELGKIEEAQQAAEVKFEEFHDVKSYSGFLTVNKNFHSNLFFWFFPAKVNYEKAPVVVWLQGGPGGSSMFGLFMENGPFNLTADGTLELSKYSWAEKHSMIYIDNPVGTGFSFTDAHGHAQNETAVGNAVYQGLLQFFTLFPELQNNEFFLSGESYAGKYVPAVAYTIHRNNPVNNLKINLKGLAIGNGLCDPKHQNVYADYLYQIGLIDFNIQASMKHLQKKIVRHLDHKHWLAAYNTYVDLINLFREVSGFENLYNFLEPKDVLRESETLLTSYLQRKDVKKAIHVGNINFTAQSDMVYNNLKIDFMQSVTPLISELLEHYRVLIYNGQLDIIVAYPLTENFLLHFQFNRADEYKKAPRHYWQVDDDIAGYAKYAGNLTEVLVRNAGHMVPSEQPKWALDLITRFIANKPLYQ</sequence>
<dbReference type="GO" id="GO:0004185">
    <property type="term" value="F:serine-type carboxypeptidase activity"/>
    <property type="evidence" value="ECO:0007669"/>
    <property type="project" value="UniProtKB-UniRule"/>
</dbReference>
<proteinExistence type="inferred from homology"/>
<dbReference type="GO" id="GO:0006508">
    <property type="term" value="P:proteolysis"/>
    <property type="evidence" value="ECO:0007669"/>
    <property type="project" value="UniProtKB-KW"/>
</dbReference>
<evidence type="ECO:0000256" key="2">
    <source>
        <dbReference type="ARBA" id="ARBA00022645"/>
    </source>
</evidence>
<keyword evidence="3 7" id="KW-0645">Protease</keyword>
<evidence type="ECO:0000256" key="8">
    <source>
        <dbReference type="SAM" id="Phobius"/>
    </source>
</evidence>
<evidence type="ECO:0000256" key="7">
    <source>
        <dbReference type="RuleBase" id="RU361156"/>
    </source>
</evidence>
<evidence type="ECO:0000256" key="6">
    <source>
        <dbReference type="ARBA" id="ARBA00023180"/>
    </source>
</evidence>
<feature type="transmembrane region" description="Helical" evidence="8">
    <location>
        <begin position="6"/>
        <end position="23"/>
    </location>
</feature>
<reference evidence="9" key="1">
    <citation type="submission" date="2019-08" db="EMBL/GenBank/DDBJ databases">
        <title>The genome of the North American firefly Photinus pyralis.</title>
        <authorList>
            <consortium name="Photinus pyralis genome working group"/>
            <person name="Fallon T.R."/>
            <person name="Sander Lower S.E."/>
            <person name="Weng J.-K."/>
        </authorList>
    </citation>
    <scope>NUCLEOTIDE SEQUENCE</scope>
    <source>
        <strain evidence="9">TRF0915ILg1</strain>
        <tissue evidence="9">Whole body</tissue>
    </source>
</reference>
<dbReference type="FunFam" id="3.40.50.1820:FF:000096">
    <property type="entry name" value="Carboxypeptidase vitellogenic-like"/>
    <property type="match status" value="1"/>
</dbReference>
<dbReference type="Gene3D" id="3.40.50.1820">
    <property type="entry name" value="alpha/beta hydrolase"/>
    <property type="match status" value="1"/>
</dbReference>
<dbReference type="PANTHER" id="PTHR11802:SF472">
    <property type="entry name" value="SERINE CARBOXYPEPTIDASE CPVL-RELATED"/>
    <property type="match status" value="1"/>
</dbReference>
<keyword evidence="6" id="KW-0325">Glycoprotein</keyword>
<dbReference type="Proteomes" id="UP000801492">
    <property type="component" value="Unassembled WGS sequence"/>
</dbReference>
<dbReference type="PRINTS" id="PR00724">
    <property type="entry name" value="CRBOXYPTASEC"/>
</dbReference>
<dbReference type="OrthoDB" id="443318at2759"/>
<dbReference type="PANTHER" id="PTHR11802">
    <property type="entry name" value="SERINE PROTEASE FAMILY S10 SERINE CARBOXYPEPTIDASE"/>
    <property type="match status" value="1"/>
</dbReference>
<gene>
    <name evidence="9" type="ORF">ILUMI_05708</name>
</gene>
<keyword evidence="5 7" id="KW-0378">Hydrolase</keyword>
<dbReference type="PROSITE" id="PS00560">
    <property type="entry name" value="CARBOXYPEPT_SER_HIS"/>
    <property type="match status" value="1"/>
</dbReference>
<keyword evidence="8" id="KW-1133">Transmembrane helix</keyword>
<protein>
    <recommendedName>
        <fullName evidence="7">Carboxypeptidase</fullName>
        <ecNumber evidence="7">3.4.16.-</ecNumber>
    </recommendedName>
</protein>
<evidence type="ECO:0000256" key="1">
    <source>
        <dbReference type="ARBA" id="ARBA00009431"/>
    </source>
</evidence>
<dbReference type="EC" id="3.4.16.-" evidence="7"/>
<dbReference type="PROSITE" id="PS00131">
    <property type="entry name" value="CARBOXYPEPT_SER_SER"/>
    <property type="match status" value="1"/>
</dbReference>
<dbReference type="InterPro" id="IPR033124">
    <property type="entry name" value="Ser_caboxypep_his_AS"/>
</dbReference>
<keyword evidence="8" id="KW-0472">Membrane</keyword>
<dbReference type="InterPro" id="IPR018202">
    <property type="entry name" value="Ser_caboxypep_ser_AS"/>
</dbReference>
<keyword evidence="10" id="KW-1185">Reference proteome</keyword>
<comment type="caution">
    <text evidence="9">The sequence shown here is derived from an EMBL/GenBank/DDBJ whole genome shotgun (WGS) entry which is preliminary data.</text>
</comment>
<dbReference type="EMBL" id="VTPC01002176">
    <property type="protein sequence ID" value="KAF2900478.1"/>
    <property type="molecule type" value="Genomic_DNA"/>
</dbReference>
<evidence type="ECO:0000256" key="4">
    <source>
        <dbReference type="ARBA" id="ARBA00022729"/>
    </source>
</evidence>
<name>A0A8K0GJU8_IGNLU</name>
<dbReference type="AlphaFoldDB" id="A0A8K0GJU8"/>
<accession>A0A8K0GJU8</accession>
<dbReference type="Pfam" id="PF00450">
    <property type="entry name" value="Peptidase_S10"/>
    <property type="match status" value="1"/>
</dbReference>
<dbReference type="SUPFAM" id="SSF53474">
    <property type="entry name" value="alpha/beta-Hydrolases"/>
    <property type="match status" value="1"/>
</dbReference>
<dbReference type="InterPro" id="IPR029058">
    <property type="entry name" value="AB_hydrolase_fold"/>
</dbReference>
<keyword evidence="8" id="KW-0812">Transmembrane</keyword>
<evidence type="ECO:0000313" key="9">
    <source>
        <dbReference type="EMBL" id="KAF2900478.1"/>
    </source>
</evidence>
<dbReference type="InterPro" id="IPR001563">
    <property type="entry name" value="Peptidase_S10"/>
</dbReference>
<keyword evidence="4" id="KW-0732">Signal</keyword>